<dbReference type="Gene3D" id="3.40.50.1820">
    <property type="entry name" value="alpha/beta hydrolase"/>
    <property type="match status" value="1"/>
</dbReference>
<keyword evidence="3" id="KW-0378">Hydrolase</keyword>
<evidence type="ECO:0000256" key="1">
    <source>
        <dbReference type="ARBA" id="ARBA00022679"/>
    </source>
</evidence>
<sequence>MKNGNTGKQDAPVEIDAVQGLKTGGADLIGIASNTLNSLADTMERKAGLPVPWHLFQGDHLEVAGPNNGPLRRNFLHEKLDQKKGRGELMPSTRKYLMITMLFFCCSQAWSDDTLQYLRLGDFQLEQGGVIRDCLLGYRTSGTLNKEKSNAILVPTWLAGTSKELIDLNFIGPGMAFDSTKYFIIAVDAFGNGISSSPSNSEAQPRDAFPVFGIRDLVRAQQVLVSRHLKIPRLRAVAGISMGAMTTLQWMVSYPDLMDMVIAVSGNPRLTSYEMLYWSAQLGVLEQVGACKGSETAMKTLAPLHVLQAWPSDYRNTRTKPEGFPAFLADQQKNLSAYNAADWAAQLKAILLHDVFQGPDIDREQLRKTICARLLVLISPKDQMVLSEETLAFAQLLGARTVELDGTCGHFAFLCDQKRLAQEIHEFLAKG</sequence>
<dbReference type="EMBL" id="DSUH01000075">
    <property type="protein sequence ID" value="HGU31928.1"/>
    <property type="molecule type" value="Genomic_DNA"/>
</dbReference>
<dbReference type="InterPro" id="IPR000073">
    <property type="entry name" value="AB_hydrolase_1"/>
</dbReference>
<dbReference type="Pfam" id="PF00561">
    <property type="entry name" value="Abhydrolase_1"/>
    <property type="match status" value="1"/>
</dbReference>
<dbReference type="PANTHER" id="PTHR32268:SF11">
    <property type="entry name" value="HOMOSERINE O-ACETYLTRANSFERASE"/>
    <property type="match status" value="1"/>
</dbReference>
<dbReference type="InterPro" id="IPR008220">
    <property type="entry name" value="HAT_MetX-like"/>
</dbReference>
<dbReference type="SUPFAM" id="SSF53474">
    <property type="entry name" value="alpha/beta-Hydrolases"/>
    <property type="match status" value="1"/>
</dbReference>
<organism evidence="3">
    <name type="scientific">Desulfatirhabdium butyrativorans</name>
    <dbReference type="NCBI Taxonomy" id="340467"/>
    <lineage>
        <taxon>Bacteria</taxon>
        <taxon>Pseudomonadati</taxon>
        <taxon>Thermodesulfobacteriota</taxon>
        <taxon>Desulfobacteria</taxon>
        <taxon>Desulfobacterales</taxon>
        <taxon>Desulfatirhabdiaceae</taxon>
        <taxon>Desulfatirhabdium</taxon>
    </lineage>
</organism>
<dbReference type="GO" id="GO:0004414">
    <property type="term" value="F:homoserine O-acetyltransferase activity"/>
    <property type="evidence" value="ECO:0007669"/>
    <property type="project" value="TreeGrafter"/>
</dbReference>
<proteinExistence type="predicted"/>
<dbReference type="GO" id="GO:0009086">
    <property type="term" value="P:methionine biosynthetic process"/>
    <property type="evidence" value="ECO:0007669"/>
    <property type="project" value="TreeGrafter"/>
</dbReference>
<evidence type="ECO:0000313" key="3">
    <source>
        <dbReference type="EMBL" id="HGU31928.1"/>
    </source>
</evidence>
<protein>
    <submittedName>
        <fullName evidence="3">Alpha/beta fold hydrolase</fullName>
    </submittedName>
</protein>
<dbReference type="PANTHER" id="PTHR32268">
    <property type="entry name" value="HOMOSERINE O-ACETYLTRANSFERASE"/>
    <property type="match status" value="1"/>
</dbReference>
<gene>
    <name evidence="3" type="ORF">ENS29_03615</name>
</gene>
<dbReference type="GO" id="GO:0009092">
    <property type="term" value="P:homoserine metabolic process"/>
    <property type="evidence" value="ECO:0007669"/>
    <property type="project" value="TreeGrafter"/>
</dbReference>
<accession>A0A7C4RNF2</accession>
<comment type="caution">
    <text evidence="3">The sequence shown here is derived from an EMBL/GenBank/DDBJ whole genome shotgun (WGS) entry which is preliminary data.</text>
</comment>
<reference evidence="3" key="1">
    <citation type="journal article" date="2020" name="mSystems">
        <title>Genome- and Community-Level Interaction Insights into Carbon Utilization and Element Cycling Functions of Hydrothermarchaeota in Hydrothermal Sediment.</title>
        <authorList>
            <person name="Zhou Z."/>
            <person name="Liu Y."/>
            <person name="Xu W."/>
            <person name="Pan J."/>
            <person name="Luo Z.H."/>
            <person name="Li M."/>
        </authorList>
    </citation>
    <scope>NUCLEOTIDE SEQUENCE [LARGE SCALE GENOMIC DNA]</scope>
    <source>
        <strain evidence="3">SpSt-477</strain>
    </source>
</reference>
<feature type="domain" description="AB hydrolase-1" evidence="2">
    <location>
        <begin position="173"/>
        <end position="414"/>
    </location>
</feature>
<keyword evidence="1" id="KW-0808">Transferase</keyword>
<dbReference type="GO" id="GO:0016787">
    <property type="term" value="F:hydrolase activity"/>
    <property type="evidence" value="ECO:0007669"/>
    <property type="project" value="UniProtKB-KW"/>
</dbReference>
<name>A0A7C4RNF2_9BACT</name>
<evidence type="ECO:0000259" key="2">
    <source>
        <dbReference type="Pfam" id="PF00561"/>
    </source>
</evidence>
<dbReference type="AlphaFoldDB" id="A0A7C4RNF2"/>
<dbReference type="InterPro" id="IPR029058">
    <property type="entry name" value="AB_hydrolase_fold"/>
</dbReference>